<gene>
    <name evidence="2" type="ORF">MKY91_18570</name>
</gene>
<dbReference type="SUPFAM" id="SSF141530">
    <property type="entry name" value="PTSIIA/GutA-like"/>
    <property type="match status" value="1"/>
</dbReference>
<proteinExistence type="predicted"/>
<dbReference type="Gene3D" id="2.40.33.40">
    <property type="entry name" value="Phosphotransferase system, glucitol/sorbitol-specific IIA component"/>
    <property type="match status" value="1"/>
</dbReference>
<evidence type="ECO:0000313" key="2">
    <source>
        <dbReference type="EMBL" id="MEN0645169.1"/>
    </source>
</evidence>
<keyword evidence="3" id="KW-1185">Reference proteome</keyword>
<evidence type="ECO:0000313" key="3">
    <source>
        <dbReference type="Proteomes" id="UP001418796"/>
    </source>
</evidence>
<dbReference type="InterPro" id="IPR036665">
    <property type="entry name" value="PTS_IIA_glucitol/sorbitol_sf"/>
</dbReference>
<dbReference type="Proteomes" id="UP001418796">
    <property type="component" value="Unassembled WGS sequence"/>
</dbReference>
<comment type="caution">
    <text evidence="2">The sequence shown here is derived from an EMBL/GenBank/DDBJ whole genome shotgun (WGS) entry which is preliminary data.</text>
</comment>
<organism evidence="2 3">
    <name type="scientific">Alkalicoccobacillus gibsonii</name>
    <dbReference type="NCBI Taxonomy" id="79881"/>
    <lineage>
        <taxon>Bacteria</taxon>
        <taxon>Bacillati</taxon>
        <taxon>Bacillota</taxon>
        <taxon>Bacilli</taxon>
        <taxon>Bacillales</taxon>
        <taxon>Bacillaceae</taxon>
        <taxon>Alkalicoccobacillus</taxon>
    </lineage>
</organism>
<dbReference type="InterPro" id="IPR004716">
    <property type="entry name" value="PTS_IIA_glucitol/sorbitol-sp"/>
</dbReference>
<dbReference type="PROSITE" id="PS51097">
    <property type="entry name" value="PTS_EIIA_TYPE_5"/>
    <property type="match status" value="1"/>
</dbReference>
<protein>
    <submittedName>
        <fullName evidence="2">PTS glucitol/sorbitol transporter subunit IIA</fullName>
    </submittedName>
</protein>
<accession>A0ABU9VMP1</accession>
<dbReference type="PANTHER" id="PTHR40398">
    <property type="entry name" value="PTS SYSTEM GLUCITOL/SORBITOL-SPECIFIC EIIA COMPONENT"/>
    <property type="match status" value="1"/>
</dbReference>
<dbReference type="PANTHER" id="PTHR40398:SF1">
    <property type="entry name" value="PTS SYSTEM GLUCITOL_SORBITOL-SPECIFIC EIIA COMPONENT"/>
    <property type="match status" value="1"/>
</dbReference>
<evidence type="ECO:0000256" key="1">
    <source>
        <dbReference type="PROSITE-ProRule" id="PRU00420"/>
    </source>
</evidence>
<name>A0ABU9VMP1_9BACI</name>
<sequence>MEQTKTTIYESSFIELGEQTEIFLEENMLVIFNETVPADLKNISAVHKQTEFKHEVAVGDTLRIQENDYKILFVGEKANDTLRDLGHCTIEFSGQSVSDLPGTICVEKKPVPKLEVGGKLAIYRD</sequence>
<dbReference type="RefSeq" id="WP_343131765.1">
    <property type="nucleotide sequence ID" value="NZ_JBCITK010000001.1"/>
</dbReference>
<feature type="modified residue" description="Phosphohistidine; by HPr" evidence="1">
    <location>
        <position position="47"/>
    </location>
</feature>
<dbReference type="EMBL" id="JBCITK010000001">
    <property type="protein sequence ID" value="MEN0645169.1"/>
    <property type="molecule type" value="Genomic_DNA"/>
</dbReference>
<reference evidence="2 3" key="1">
    <citation type="submission" date="2024-03" db="EMBL/GenBank/DDBJ databases">
        <title>Bacilli Hybrid Assemblies.</title>
        <authorList>
            <person name="Kovac J."/>
        </authorList>
    </citation>
    <scope>NUCLEOTIDE SEQUENCE [LARGE SCALE GENOMIC DNA]</scope>
    <source>
        <strain evidence="2 3">FSL R7-0666</strain>
    </source>
</reference>
<dbReference type="Pfam" id="PF03829">
    <property type="entry name" value="PTSIIA_gutA"/>
    <property type="match status" value="1"/>
</dbReference>